<feature type="region of interest" description="Disordered" evidence="1">
    <location>
        <begin position="104"/>
        <end position="139"/>
    </location>
</feature>
<sequence length="293" mass="32692">MKGARWENEWAEGEGDSNYHCSLQFPRPMPANTFPAKNANATHTVSRPSRSRGQRLAIHASRRHRRIDRYYHFFLEMAVLPLKRHFVCFPKAASHANYRHPKFQVSGKSFEPPSNKNAHQTANRPSEQRDDLSLPQDVSVRNRDWATRKRVREREKEKERVDRGCGTLSEIVIVVVGLPASISAGVVGDEVGIDDLAAARIEHREQLFRGGVSISANSDSPQKIKSEITIASQKKTSQLGFRGTPCLPSLYASLATLRAKDVALARSSGEITSEPGEPTGFTPPQTYHVSPMQ</sequence>
<evidence type="ECO:0000313" key="2">
    <source>
        <dbReference type="EMBL" id="EFN60496.1"/>
    </source>
</evidence>
<feature type="region of interest" description="Disordered" evidence="1">
    <location>
        <begin position="268"/>
        <end position="293"/>
    </location>
</feature>
<proteinExistence type="predicted"/>
<feature type="region of interest" description="Disordered" evidence="1">
    <location>
        <begin position="41"/>
        <end position="60"/>
    </location>
</feature>
<organism evidence="3">
    <name type="scientific">Camponotus floridanus</name>
    <name type="common">Florida carpenter ant</name>
    <dbReference type="NCBI Taxonomy" id="104421"/>
    <lineage>
        <taxon>Eukaryota</taxon>
        <taxon>Metazoa</taxon>
        <taxon>Ecdysozoa</taxon>
        <taxon>Arthropoda</taxon>
        <taxon>Hexapoda</taxon>
        <taxon>Insecta</taxon>
        <taxon>Pterygota</taxon>
        <taxon>Neoptera</taxon>
        <taxon>Endopterygota</taxon>
        <taxon>Hymenoptera</taxon>
        <taxon>Apocrita</taxon>
        <taxon>Aculeata</taxon>
        <taxon>Formicoidea</taxon>
        <taxon>Formicidae</taxon>
        <taxon>Formicinae</taxon>
        <taxon>Camponotus</taxon>
    </lineage>
</organism>
<gene>
    <name evidence="2" type="ORF">EAG_01174</name>
</gene>
<keyword evidence="3" id="KW-1185">Reference proteome</keyword>
<feature type="compositionally biased region" description="Polar residues" evidence="1">
    <location>
        <begin position="112"/>
        <end position="125"/>
    </location>
</feature>
<name>E2B1F3_CAMFO</name>
<feature type="compositionally biased region" description="Polar residues" evidence="1">
    <location>
        <begin position="282"/>
        <end position="293"/>
    </location>
</feature>
<dbReference type="AlphaFoldDB" id="E2B1F3"/>
<dbReference type="InParanoid" id="E2B1F3"/>
<accession>E2B1F3</accession>
<protein>
    <submittedName>
        <fullName evidence="2">Uncharacterized protein</fullName>
    </submittedName>
</protein>
<dbReference type="Proteomes" id="UP000000311">
    <property type="component" value="Unassembled WGS sequence"/>
</dbReference>
<dbReference type="EMBL" id="GL444886">
    <property type="protein sequence ID" value="EFN60496.1"/>
    <property type="molecule type" value="Genomic_DNA"/>
</dbReference>
<evidence type="ECO:0000256" key="1">
    <source>
        <dbReference type="SAM" id="MobiDB-lite"/>
    </source>
</evidence>
<evidence type="ECO:0000313" key="3">
    <source>
        <dbReference type="Proteomes" id="UP000000311"/>
    </source>
</evidence>
<reference evidence="2 3" key="1">
    <citation type="journal article" date="2010" name="Science">
        <title>Genomic comparison of the ants Camponotus floridanus and Harpegnathos saltator.</title>
        <authorList>
            <person name="Bonasio R."/>
            <person name="Zhang G."/>
            <person name="Ye C."/>
            <person name="Mutti N.S."/>
            <person name="Fang X."/>
            <person name="Qin N."/>
            <person name="Donahue G."/>
            <person name="Yang P."/>
            <person name="Li Q."/>
            <person name="Li C."/>
            <person name="Zhang P."/>
            <person name="Huang Z."/>
            <person name="Berger S.L."/>
            <person name="Reinberg D."/>
            <person name="Wang J."/>
            <person name="Liebig J."/>
        </authorList>
    </citation>
    <scope>NUCLEOTIDE SEQUENCE [LARGE SCALE GENOMIC DNA]</scope>
    <source>
        <strain evidence="3">C129</strain>
    </source>
</reference>